<comment type="caution">
    <text evidence="2">The sequence shown here is derived from an EMBL/GenBank/DDBJ whole genome shotgun (WGS) entry which is preliminary data.</text>
</comment>
<dbReference type="STRING" id="50718.SU60_18640"/>
<feature type="transmembrane region" description="Helical" evidence="1">
    <location>
        <begin position="42"/>
        <end position="66"/>
    </location>
</feature>
<reference evidence="2 3" key="1">
    <citation type="submission" date="2015-01" db="EMBL/GenBank/DDBJ databases">
        <title>Draft genome of Vibrio mytili type strain CAIM 528.</title>
        <authorList>
            <person name="Gonzalez-Castillo A."/>
            <person name="Gomez-Gil B."/>
            <person name="Enciso-Ibarra J."/>
        </authorList>
    </citation>
    <scope>NUCLEOTIDE SEQUENCE [LARGE SCALE GENOMIC DNA]</scope>
    <source>
        <strain evidence="2 3">CAIM 528</strain>
    </source>
</reference>
<sequence>MLVSFLTWFLVGLLPIVLVVIIQNLIGKLLTPIALSNKGSRGVYLATAAIGVPIHELSHAIAAFLFRHRITKIKFFEYTAGHGRLGYVEHQWNVLSPLQNVGLFFIGIAPLIGAGAVIYLTTKLMLPGLLDTLAWRIVEIPMGITGDPVKDAFYAVQYGISGAGIAILSVSSEPQFWLWMLISSVVAFHSTPSKADMQSAWKGAIAVGVLLTGIVFIFEAYYPLTEMVVGYWLYSVSIMSATIVFSMPWWVILLMIAMVSKR</sequence>
<evidence type="ECO:0000313" key="3">
    <source>
        <dbReference type="Proteomes" id="UP000031977"/>
    </source>
</evidence>
<gene>
    <name evidence="2" type="ORF">SU60_18640</name>
</gene>
<dbReference type="GeneID" id="83585780"/>
<protein>
    <submittedName>
        <fullName evidence="2">Uncharacterized protein</fullName>
    </submittedName>
</protein>
<dbReference type="AlphaFoldDB" id="A0A0C3DDV5"/>
<organism evidence="2 3">
    <name type="scientific">Vibrio mytili</name>
    <dbReference type="NCBI Taxonomy" id="50718"/>
    <lineage>
        <taxon>Bacteria</taxon>
        <taxon>Pseudomonadati</taxon>
        <taxon>Pseudomonadota</taxon>
        <taxon>Gammaproteobacteria</taxon>
        <taxon>Vibrionales</taxon>
        <taxon>Vibrionaceae</taxon>
        <taxon>Vibrio</taxon>
    </lineage>
</organism>
<name>A0A0C3DDV5_9VIBR</name>
<evidence type="ECO:0000256" key="1">
    <source>
        <dbReference type="SAM" id="Phobius"/>
    </source>
</evidence>
<keyword evidence="1" id="KW-1133">Transmembrane helix</keyword>
<feature type="transmembrane region" description="Helical" evidence="1">
    <location>
        <begin position="176"/>
        <end position="192"/>
    </location>
</feature>
<dbReference type="EMBL" id="JXOK01000078">
    <property type="protein sequence ID" value="KIN09539.1"/>
    <property type="molecule type" value="Genomic_DNA"/>
</dbReference>
<proteinExistence type="predicted"/>
<dbReference type="Proteomes" id="UP000031977">
    <property type="component" value="Unassembled WGS sequence"/>
</dbReference>
<dbReference type="RefSeq" id="WP_041156844.1">
    <property type="nucleotide sequence ID" value="NZ_CBCRVP010000032.1"/>
</dbReference>
<feature type="transmembrane region" description="Helical" evidence="1">
    <location>
        <begin position="204"/>
        <end position="225"/>
    </location>
</feature>
<dbReference type="OrthoDB" id="258743at2"/>
<accession>A0A0C3DDV5</accession>
<keyword evidence="1" id="KW-0812">Transmembrane</keyword>
<keyword evidence="1" id="KW-0472">Membrane</keyword>
<feature type="transmembrane region" description="Helical" evidence="1">
    <location>
        <begin position="6"/>
        <end position="30"/>
    </location>
</feature>
<feature type="transmembrane region" description="Helical" evidence="1">
    <location>
        <begin position="231"/>
        <end position="259"/>
    </location>
</feature>
<evidence type="ECO:0000313" key="2">
    <source>
        <dbReference type="EMBL" id="KIN09539.1"/>
    </source>
</evidence>
<keyword evidence="3" id="KW-1185">Reference proteome</keyword>
<feature type="transmembrane region" description="Helical" evidence="1">
    <location>
        <begin position="101"/>
        <end position="120"/>
    </location>
</feature>